<evidence type="ECO:0000313" key="1">
    <source>
        <dbReference type="EMBL" id="KAF2621137.1"/>
    </source>
</evidence>
<dbReference type="EMBL" id="MU006761">
    <property type="protein sequence ID" value="KAF2621137.1"/>
    <property type="molecule type" value="Genomic_DNA"/>
</dbReference>
<reference evidence="1" key="1">
    <citation type="journal article" date="2020" name="Stud. Mycol.">
        <title>101 Dothideomycetes genomes: a test case for predicting lifestyles and emergence of pathogens.</title>
        <authorList>
            <person name="Haridas S."/>
            <person name="Albert R."/>
            <person name="Binder M."/>
            <person name="Bloem J."/>
            <person name="Labutti K."/>
            <person name="Salamov A."/>
            <person name="Andreopoulos B."/>
            <person name="Baker S."/>
            <person name="Barry K."/>
            <person name="Bills G."/>
            <person name="Bluhm B."/>
            <person name="Cannon C."/>
            <person name="Castanera R."/>
            <person name="Culley D."/>
            <person name="Daum C."/>
            <person name="Ezra D."/>
            <person name="Gonzalez J."/>
            <person name="Henrissat B."/>
            <person name="Kuo A."/>
            <person name="Liang C."/>
            <person name="Lipzen A."/>
            <person name="Lutzoni F."/>
            <person name="Magnuson J."/>
            <person name="Mondo S."/>
            <person name="Nolan M."/>
            <person name="Ohm R."/>
            <person name="Pangilinan J."/>
            <person name="Park H.-J."/>
            <person name="Ramirez L."/>
            <person name="Alfaro M."/>
            <person name="Sun H."/>
            <person name="Tritt A."/>
            <person name="Yoshinaga Y."/>
            <person name="Zwiers L.-H."/>
            <person name="Turgeon B."/>
            <person name="Goodwin S."/>
            <person name="Spatafora J."/>
            <person name="Crous P."/>
            <person name="Grigoriev I."/>
        </authorList>
    </citation>
    <scope>NUCLEOTIDE SEQUENCE</scope>
    <source>
        <strain evidence="1">CBS 525.71</strain>
    </source>
</reference>
<name>A0ACB6RHG5_9PLEO</name>
<sequence length="593" mass="65034">MAGVPETTLNWLYSVLTSNYTDVNRTYHDATEALSHYPSLSVRTDVYTYENGASNLLLNLSGTLPVTFRGATYGFPVAVWVPYAYPREPPMVYIKPDKDMLVRPGQHVSGDGRVYHPYLAQWAKYWGKSTLFDFLAVLRGVFAKEPPVRSRQPQPQYNAPAQQGPPPVPPPVPPPPAEYRRSLHGTPGPSASPGPSQGPPAPPPKPPKPYEQNRPTPEPQNDRYSQPPPLPPHTPQQQAQAQQYQQPQRNSYGAPPNWQQQGTPWAQGTPQRQGSYDISPATPVSHSSRPQVQVQGSQYGPYGRGSPVSPITPQGQRQASGFARQAPPQQSSANGAPAQQYPNHHGAPQPYGQPPPQQQQYRPPLQQCPPQHPQHRQQYQQPPPQQPLPLPKAAPPVNLLDDSLEVTLPSQQANQASLPVPPVPPNPQKDALLTALSQALVSQTRQVVASNQAAVAPLRAQQHALQAAYSRLQAELGELQQLDAALASNEQILKGAMVEADRAMDDARRRQAPDVDDVLVAPTVVGQQLYTLAAEEQGIADALFVLGRALDKGRITADLFVKQTRSLAREQFLKKVLIKKIAKGMALDEYQMR</sequence>
<evidence type="ECO:0000313" key="2">
    <source>
        <dbReference type="Proteomes" id="UP000799754"/>
    </source>
</evidence>
<proteinExistence type="predicted"/>
<accession>A0ACB6RHG5</accession>
<gene>
    <name evidence="1" type="ORF">BU25DRAFT_416348</name>
</gene>
<comment type="caution">
    <text evidence="1">The sequence shown here is derived from an EMBL/GenBank/DDBJ whole genome shotgun (WGS) entry which is preliminary data.</text>
</comment>
<organism evidence="1 2">
    <name type="scientific">Macroventuria anomochaeta</name>
    <dbReference type="NCBI Taxonomy" id="301207"/>
    <lineage>
        <taxon>Eukaryota</taxon>
        <taxon>Fungi</taxon>
        <taxon>Dikarya</taxon>
        <taxon>Ascomycota</taxon>
        <taxon>Pezizomycotina</taxon>
        <taxon>Dothideomycetes</taxon>
        <taxon>Pleosporomycetidae</taxon>
        <taxon>Pleosporales</taxon>
        <taxon>Pleosporineae</taxon>
        <taxon>Didymellaceae</taxon>
        <taxon>Macroventuria</taxon>
    </lineage>
</organism>
<keyword evidence="2" id="KW-1185">Reference proteome</keyword>
<protein>
    <submittedName>
        <fullName evidence="1">UEV-domain-containing protein</fullName>
    </submittedName>
</protein>
<dbReference type="Proteomes" id="UP000799754">
    <property type="component" value="Unassembled WGS sequence"/>
</dbReference>